<organism evidence="3 4">
    <name type="scientific">Smittium angustum</name>
    <dbReference type="NCBI Taxonomy" id="133377"/>
    <lineage>
        <taxon>Eukaryota</taxon>
        <taxon>Fungi</taxon>
        <taxon>Fungi incertae sedis</taxon>
        <taxon>Zoopagomycota</taxon>
        <taxon>Kickxellomycotina</taxon>
        <taxon>Harpellomycetes</taxon>
        <taxon>Harpellales</taxon>
        <taxon>Legeriomycetaceae</taxon>
        <taxon>Smittium</taxon>
    </lineage>
</organism>
<feature type="region of interest" description="Disordered" evidence="1">
    <location>
        <begin position="698"/>
        <end position="776"/>
    </location>
</feature>
<evidence type="ECO:0000313" key="4">
    <source>
        <dbReference type="Proteomes" id="UP000245591"/>
    </source>
</evidence>
<feature type="domain" description="Phosphatidate phosphatase APP1 catalytic" evidence="2">
    <location>
        <begin position="279"/>
        <end position="430"/>
    </location>
</feature>
<reference evidence="3 4" key="1">
    <citation type="journal article" date="2018" name="MBio">
        <title>Comparative Genomics Reveals the Core Gene Toolbox for the Fungus-Insect Symbiosis.</title>
        <authorList>
            <person name="Wang Y."/>
            <person name="Stata M."/>
            <person name="Wang W."/>
            <person name="Stajich J.E."/>
            <person name="White M.M."/>
            <person name="Moncalvo J.M."/>
        </authorList>
    </citation>
    <scope>NUCLEOTIDE SEQUENCE [LARGE SCALE GENOMIC DNA]</scope>
    <source>
        <strain evidence="3 4">AUS-126-30</strain>
    </source>
</reference>
<feature type="compositionally biased region" description="Polar residues" evidence="1">
    <location>
        <begin position="709"/>
        <end position="749"/>
    </location>
</feature>
<dbReference type="AlphaFoldDB" id="A0A2U1IWI8"/>
<dbReference type="InterPro" id="IPR052935">
    <property type="entry name" value="Mg2+_PAP"/>
</dbReference>
<keyword evidence="4" id="KW-1185">Reference proteome</keyword>
<gene>
    <name evidence="3" type="ORF">BB558_006900</name>
</gene>
<comment type="caution">
    <text evidence="3">The sequence shown here is derived from an EMBL/GenBank/DDBJ whole genome shotgun (WGS) entry which is preliminary data.</text>
</comment>
<accession>A0A2U1IWI8</accession>
<evidence type="ECO:0000313" key="3">
    <source>
        <dbReference type="EMBL" id="PVZ97153.1"/>
    </source>
</evidence>
<sequence length="833" mass="93747">MDTSPKTIKKVRFSEDAPIHYTYIPDHYEDSYKKPKAVGESRLPGTLFPKSQIVEKKKSSLASTIRLFISIVVPVNNNNIISNTSPNHLGALKTLIGVKKNTKNEGTFLQRMDYLLCHPIEKAKVQIRISKHIAKPTNTEKKVPPKIPLKPPHLKAISFPKINIPELPKNLKGIRRISINEKITTIDALYGFEVENGQISGEILVLDDILYQNSSNETIKIVIDGDLIQPSLIPREIGANNNYNTKNQSSIPVISELNINNTQNPFSSTEIKLVKSHGVSVISDIDDTIKDLNFNLGKIKAMETVLVNDATVVEGMHEVYANWQKYLGAEFHYVSNSPQQLFPVIYEFIKAFQLPITSIHLRKFDKSKILSKSNLTGTVNNKYDFIVDLIQKFPKRKYILVGDSGEKDLEIYCSIARRFKDQIERIYIRDIFVDDSALPQSDISRIDEDELKELNEIDIFASQSNNSLSFEDKAIEQEIIHEYVNEHYPLAYDDNAFLKDNNSPTITSETTNTVITQEPSTSITEKSISRNLTTASSTKDSYMSSTQSFGYGLVEKVKSSSKYTQFRGAISSIKSKATEFSTSVIYGQNEESYSGGDSNFGKNNTNDNFLNADVNTNNTSNIQASSSESSFALDKNTSNNSKNNISISEYINNGQAFSFYNISTYNLISVENVWQLYVDPAAAKLENLTLIEPKLYPEPSLENKGEYSPQLQTRKPTETKNNLRNGTEGKTFQESSKLGSKKNSFPNFMSLSRSNSSKSINELSRNLSRSNSSVSKNMKNMKNTKLFSQNRMNFWENAINLSKNLPHGLIQLFINGNDLITCDISSMYGFTDI</sequence>
<dbReference type="EMBL" id="MBFU01000945">
    <property type="protein sequence ID" value="PVZ97153.1"/>
    <property type="molecule type" value="Genomic_DNA"/>
</dbReference>
<evidence type="ECO:0000256" key="1">
    <source>
        <dbReference type="SAM" id="MobiDB-lite"/>
    </source>
</evidence>
<dbReference type="Proteomes" id="UP000245591">
    <property type="component" value="Unassembled WGS sequence"/>
</dbReference>
<evidence type="ECO:0000259" key="2">
    <source>
        <dbReference type="Pfam" id="PF09949"/>
    </source>
</evidence>
<dbReference type="Pfam" id="PF09949">
    <property type="entry name" value="APP1_cat"/>
    <property type="match status" value="1"/>
</dbReference>
<dbReference type="PANTHER" id="PTHR28208:SF3">
    <property type="entry name" value="PHOSPHATIDATE PHOSPHATASE APP1"/>
    <property type="match status" value="1"/>
</dbReference>
<dbReference type="PANTHER" id="PTHR28208">
    <property type="entry name" value="PHOSPHATIDATE PHOSPHATASE APP1"/>
    <property type="match status" value="1"/>
</dbReference>
<protein>
    <recommendedName>
        <fullName evidence="2">Phosphatidate phosphatase APP1 catalytic domain-containing protein</fullName>
    </recommendedName>
</protein>
<feature type="compositionally biased region" description="Low complexity" evidence="1">
    <location>
        <begin position="750"/>
        <end position="776"/>
    </location>
</feature>
<dbReference type="GO" id="GO:0008195">
    <property type="term" value="F:phosphatidate phosphatase activity"/>
    <property type="evidence" value="ECO:0007669"/>
    <property type="project" value="InterPro"/>
</dbReference>
<proteinExistence type="predicted"/>
<dbReference type="InterPro" id="IPR019236">
    <property type="entry name" value="APP1_cat"/>
</dbReference>
<name>A0A2U1IWI8_SMIAN</name>